<keyword evidence="3" id="KW-1185">Reference proteome</keyword>
<dbReference type="EMBL" id="VAHF01000003">
    <property type="protein sequence ID" value="TXG67605.1"/>
    <property type="molecule type" value="Genomic_DNA"/>
</dbReference>
<feature type="compositionally biased region" description="Polar residues" evidence="1">
    <location>
        <begin position="172"/>
        <end position="197"/>
    </location>
</feature>
<dbReference type="Proteomes" id="UP000323000">
    <property type="component" value="Chromosome 3"/>
</dbReference>
<evidence type="ECO:0000313" key="2">
    <source>
        <dbReference type="EMBL" id="TXG67605.1"/>
    </source>
</evidence>
<dbReference type="AlphaFoldDB" id="A0A5C7IF20"/>
<evidence type="ECO:0000256" key="1">
    <source>
        <dbReference type="SAM" id="MobiDB-lite"/>
    </source>
</evidence>
<name>A0A5C7IF20_9ROSI</name>
<organism evidence="2 3">
    <name type="scientific">Acer yangbiense</name>
    <dbReference type="NCBI Taxonomy" id="1000413"/>
    <lineage>
        <taxon>Eukaryota</taxon>
        <taxon>Viridiplantae</taxon>
        <taxon>Streptophyta</taxon>
        <taxon>Embryophyta</taxon>
        <taxon>Tracheophyta</taxon>
        <taxon>Spermatophyta</taxon>
        <taxon>Magnoliopsida</taxon>
        <taxon>eudicotyledons</taxon>
        <taxon>Gunneridae</taxon>
        <taxon>Pentapetalae</taxon>
        <taxon>rosids</taxon>
        <taxon>malvids</taxon>
        <taxon>Sapindales</taxon>
        <taxon>Sapindaceae</taxon>
        <taxon>Hippocastanoideae</taxon>
        <taxon>Acereae</taxon>
        <taxon>Acer</taxon>
    </lineage>
</organism>
<reference evidence="3" key="1">
    <citation type="journal article" date="2019" name="Gigascience">
        <title>De novo genome assembly of the endangered Acer yangbiense, a plant species with extremely small populations endemic to Yunnan Province, China.</title>
        <authorList>
            <person name="Yang J."/>
            <person name="Wariss H.M."/>
            <person name="Tao L."/>
            <person name="Zhang R."/>
            <person name="Yun Q."/>
            <person name="Hollingsworth P."/>
            <person name="Dao Z."/>
            <person name="Luo G."/>
            <person name="Guo H."/>
            <person name="Ma Y."/>
            <person name="Sun W."/>
        </authorList>
    </citation>
    <scope>NUCLEOTIDE SEQUENCE [LARGE SCALE GENOMIC DNA]</scope>
    <source>
        <strain evidence="3">cv. Malutang</strain>
    </source>
</reference>
<protein>
    <submittedName>
        <fullName evidence="2">Uncharacterized protein</fullName>
    </submittedName>
</protein>
<evidence type="ECO:0000313" key="3">
    <source>
        <dbReference type="Proteomes" id="UP000323000"/>
    </source>
</evidence>
<feature type="region of interest" description="Disordered" evidence="1">
    <location>
        <begin position="172"/>
        <end position="210"/>
    </location>
</feature>
<dbReference type="OrthoDB" id="1932912at2759"/>
<accession>A0A5C7IF20</accession>
<dbReference type="PANTHER" id="PTHR34222:SF37">
    <property type="entry name" value="RETROTRANSPOSON GAG DOMAIN-CONTAINING PROTEIN"/>
    <property type="match status" value="1"/>
</dbReference>
<sequence length="210" mass="22901">MVQILGKDELPSLNGVISMVRAEENRRGVMLQPSPLEGLAMVSTDGNRNSLKLDQPTNDNGRTDFPKPSNCDNLWCTYCKRPRHTKDRCWKLIGKPSTSSKEWGYKGGQSRNQGHAHMTSAHKDGELNMEAIEKLKDLLGSLENNDLPLVIKDVVATGDTGLQPTFTEAVLESNTNSGPNTASPVPTNSESTNTEPINASDGVLNPMKEV</sequence>
<dbReference type="PANTHER" id="PTHR34222">
    <property type="entry name" value="GAG_PRE-INTEGRS DOMAIN-CONTAINING PROTEIN"/>
    <property type="match status" value="1"/>
</dbReference>
<comment type="caution">
    <text evidence="2">The sequence shown here is derived from an EMBL/GenBank/DDBJ whole genome shotgun (WGS) entry which is preliminary data.</text>
</comment>
<gene>
    <name evidence="2" type="ORF">EZV62_008880</name>
</gene>
<proteinExistence type="predicted"/>